<evidence type="ECO:0000256" key="8">
    <source>
        <dbReference type="SAM" id="MobiDB-lite"/>
    </source>
</evidence>
<feature type="compositionally biased region" description="Acidic residues" evidence="8">
    <location>
        <begin position="1"/>
        <end position="22"/>
    </location>
</feature>
<keyword evidence="11" id="KW-1185">Reference proteome</keyword>
<dbReference type="GO" id="GO:0005634">
    <property type="term" value="C:nucleus"/>
    <property type="evidence" value="ECO:0007669"/>
    <property type="project" value="UniProtKB-SubCell"/>
</dbReference>
<dbReference type="PROSITE" id="PS50157">
    <property type="entry name" value="ZINC_FINGER_C2H2_2"/>
    <property type="match status" value="2"/>
</dbReference>
<evidence type="ECO:0000259" key="9">
    <source>
        <dbReference type="PROSITE" id="PS50157"/>
    </source>
</evidence>
<evidence type="ECO:0000256" key="7">
    <source>
        <dbReference type="PROSITE-ProRule" id="PRU00042"/>
    </source>
</evidence>
<feature type="domain" description="C2H2-type" evidence="9">
    <location>
        <begin position="272"/>
        <end position="299"/>
    </location>
</feature>
<dbReference type="InterPro" id="IPR013087">
    <property type="entry name" value="Znf_C2H2_type"/>
</dbReference>
<evidence type="ECO:0000256" key="4">
    <source>
        <dbReference type="ARBA" id="ARBA00022771"/>
    </source>
</evidence>
<evidence type="ECO:0000313" key="10">
    <source>
        <dbReference type="EMBL" id="CAL4082373.1"/>
    </source>
</evidence>
<feature type="domain" description="C2H2-type" evidence="9">
    <location>
        <begin position="300"/>
        <end position="327"/>
    </location>
</feature>
<dbReference type="EMBL" id="CAXKWB010006341">
    <property type="protein sequence ID" value="CAL4082373.1"/>
    <property type="molecule type" value="Genomic_DNA"/>
</dbReference>
<reference evidence="10 11" key="1">
    <citation type="submission" date="2024-05" db="EMBL/GenBank/DDBJ databases">
        <authorList>
            <person name="Wallberg A."/>
        </authorList>
    </citation>
    <scope>NUCLEOTIDE SEQUENCE [LARGE SCALE GENOMIC DNA]</scope>
</reference>
<dbReference type="SUPFAM" id="SSF57667">
    <property type="entry name" value="beta-beta-alpha zinc fingers"/>
    <property type="match status" value="1"/>
</dbReference>
<sequence>MPSNEDDTDQDSDSSSEEEMQQVEEAGIVLKEDKPLESNMQLDHEVDLRIDVVDGKEGTLPKSKNNMVLSPGLVGECSACSIQLRDWPSTHEHLRFHRLVHIPECINYLITSRRSRICQICQRSCQTKEVLAYHAYTEHPMQERSLHKCPFCGEFFSTLSDYQDHIDISAITFYCQTCKKSLKSEHKFYTHLCKCLSEHQMEISSVICPICNSTNFTSSSQLSSHLSEHSTLLRETCAKGATSVSRSNPLPTLAPVEAAVTPDEKNDSYRPFLCEMCDRRFVLYTEYKRHMFTHQKARCYVCTHCGKSYCQKNSLIVHLYTYHKAAPNNRENTPVDDINQKHCELCNDSGYEHDDLLIRHAILRCPQRDNLQISFAVIINSISKNLNLSFFETMVHHSFTPYMKLGFEAWSKVPKVKKFLEGLSSKRNCGSSFSENISSSSRKDGAEFTDVQLLEWLSEFEEKHRHQDKELDHLIRMKSKNLDTVNSEAISVTAVPSNKNNDKRGKNYSGFRSPSPAAANVSILPADQARYAASISPYKSRKVEEPPLPDFSRLMSHLQNTNKMNTNKMNANYDCNIKENEFSMESNNTLDICLVTSTMNTQVSITPAGNVIPTGGRDCPNKVSNSLPHKPSVEEIQQQYPGVKVLNNVDFTRIPRLLMEMNQMMDTSVETEMAAAGITAAHIERLHAEAQYLRELEPFYVTQDYHWGQKQDEFTTNRKSKKRKLNIK</sequence>
<evidence type="ECO:0000256" key="3">
    <source>
        <dbReference type="ARBA" id="ARBA00022737"/>
    </source>
</evidence>
<keyword evidence="3" id="KW-0677">Repeat</keyword>
<organism evidence="10 11">
    <name type="scientific">Meganyctiphanes norvegica</name>
    <name type="common">Northern krill</name>
    <name type="synonym">Thysanopoda norvegica</name>
    <dbReference type="NCBI Taxonomy" id="48144"/>
    <lineage>
        <taxon>Eukaryota</taxon>
        <taxon>Metazoa</taxon>
        <taxon>Ecdysozoa</taxon>
        <taxon>Arthropoda</taxon>
        <taxon>Crustacea</taxon>
        <taxon>Multicrustacea</taxon>
        <taxon>Malacostraca</taxon>
        <taxon>Eumalacostraca</taxon>
        <taxon>Eucarida</taxon>
        <taxon>Euphausiacea</taxon>
        <taxon>Euphausiidae</taxon>
        <taxon>Meganyctiphanes</taxon>
    </lineage>
</organism>
<evidence type="ECO:0000256" key="2">
    <source>
        <dbReference type="ARBA" id="ARBA00022723"/>
    </source>
</evidence>
<dbReference type="Proteomes" id="UP001497623">
    <property type="component" value="Unassembled WGS sequence"/>
</dbReference>
<dbReference type="PANTHER" id="PTHR24406">
    <property type="entry name" value="TRANSCRIPTIONAL REPRESSOR CTCFL-RELATED"/>
    <property type="match status" value="1"/>
</dbReference>
<evidence type="ECO:0000256" key="6">
    <source>
        <dbReference type="ARBA" id="ARBA00023242"/>
    </source>
</evidence>
<keyword evidence="4 7" id="KW-0863">Zinc-finger</keyword>
<name>A0AAV2QIR4_MEGNR</name>
<keyword evidence="6" id="KW-0539">Nucleus</keyword>
<proteinExistence type="predicted"/>
<feature type="region of interest" description="Disordered" evidence="8">
    <location>
        <begin position="1"/>
        <end position="30"/>
    </location>
</feature>
<keyword evidence="5" id="KW-0862">Zinc</keyword>
<gene>
    <name evidence="10" type="ORF">MNOR_LOCUS11878</name>
</gene>
<keyword evidence="2" id="KW-0479">Metal-binding</keyword>
<dbReference type="Pfam" id="PF00096">
    <property type="entry name" value="zf-C2H2"/>
    <property type="match status" value="2"/>
</dbReference>
<dbReference type="InterPro" id="IPR036236">
    <property type="entry name" value="Znf_C2H2_sf"/>
</dbReference>
<comment type="caution">
    <text evidence="10">The sequence shown here is derived from an EMBL/GenBank/DDBJ whole genome shotgun (WGS) entry which is preliminary data.</text>
</comment>
<dbReference type="InterPro" id="IPR050888">
    <property type="entry name" value="ZnF_C2H2-type_TF"/>
</dbReference>
<evidence type="ECO:0000313" key="11">
    <source>
        <dbReference type="Proteomes" id="UP001497623"/>
    </source>
</evidence>
<accession>A0AAV2QIR4</accession>
<feature type="non-terminal residue" evidence="10">
    <location>
        <position position="728"/>
    </location>
</feature>
<dbReference type="Gene3D" id="3.30.160.60">
    <property type="entry name" value="Classic Zinc Finger"/>
    <property type="match status" value="2"/>
</dbReference>
<evidence type="ECO:0000256" key="5">
    <source>
        <dbReference type="ARBA" id="ARBA00022833"/>
    </source>
</evidence>
<comment type="subcellular location">
    <subcellularLocation>
        <location evidence="1">Nucleus</location>
    </subcellularLocation>
</comment>
<dbReference type="SMART" id="SM00355">
    <property type="entry name" value="ZnF_C2H2"/>
    <property type="match status" value="6"/>
</dbReference>
<dbReference type="AlphaFoldDB" id="A0AAV2QIR4"/>
<dbReference type="GO" id="GO:0008270">
    <property type="term" value="F:zinc ion binding"/>
    <property type="evidence" value="ECO:0007669"/>
    <property type="project" value="UniProtKB-KW"/>
</dbReference>
<protein>
    <recommendedName>
        <fullName evidence="9">C2H2-type domain-containing protein</fullName>
    </recommendedName>
</protein>
<evidence type="ECO:0000256" key="1">
    <source>
        <dbReference type="ARBA" id="ARBA00004123"/>
    </source>
</evidence>
<dbReference type="PROSITE" id="PS00028">
    <property type="entry name" value="ZINC_FINGER_C2H2_1"/>
    <property type="match status" value="2"/>
</dbReference>